<proteinExistence type="predicted"/>
<reference evidence="1 2" key="1">
    <citation type="journal article" date="2019" name="Commun. Biol.">
        <title>The bagworm genome reveals a unique fibroin gene that provides high tensile strength.</title>
        <authorList>
            <person name="Kono N."/>
            <person name="Nakamura H."/>
            <person name="Ohtoshi R."/>
            <person name="Tomita M."/>
            <person name="Numata K."/>
            <person name="Arakawa K."/>
        </authorList>
    </citation>
    <scope>NUCLEOTIDE SEQUENCE [LARGE SCALE GENOMIC DNA]</scope>
</reference>
<dbReference type="AlphaFoldDB" id="A0A4C1YZ56"/>
<dbReference type="Proteomes" id="UP000299102">
    <property type="component" value="Unassembled WGS sequence"/>
</dbReference>
<organism evidence="1 2">
    <name type="scientific">Eumeta variegata</name>
    <name type="common">Bagworm moth</name>
    <name type="synonym">Eumeta japonica</name>
    <dbReference type="NCBI Taxonomy" id="151549"/>
    <lineage>
        <taxon>Eukaryota</taxon>
        <taxon>Metazoa</taxon>
        <taxon>Ecdysozoa</taxon>
        <taxon>Arthropoda</taxon>
        <taxon>Hexapoda</taxon>
        <taxon>Insecta</taxon>
        <taxon>Pterygota</taxon>
        <taxon>Neoptera</taxon>
        <taxon>Endopterygota</taxon>
        <taxon>Lepidoptera</taxon>
        <taxon>Glossata</taxon>
        <taxon>Ditrysia</taxon>
        <taxon>Tineoidea</taxon>
        <taxon>Psychidae</taxon>
        <taxon>Oiketicinae</taxon>
        <taxon>Eumeta</taxon>
    </lineage>
</organism>
<evidence type="ECO:0000313" key="2">
    <source>
        <dbReference type="Proteomes" id="UP000299102"/>
    </source>
</evidence>
<evidence type="ECO:0000313" key="1">
    <source>
        <dbReference type="EMBL" id="GBP81606.1"/>
    </source>
</evidence>
<protein>
    <submittedName>
        <fullName evidence="1">Uncharacterized protein</fullName>
    </submittedName>
</protein>
<accession>A0A4C1YZ56</accession>
<sequence>MGIGLMVRKEGVWATETLSHWTKQQRKLVLLVRIRCKCNIYMMVEPVHFCDAVELASENADSPRKITSGPRYRFHLKIMAQPRERECFIGDEKRTFHQGSK</sequence>
<comment type="caution">
    <text evidence="1">The sequence shown here is derived from an EMBL/GenBank/DDBJ whole genome shotgun (WGS) entry which is preliminary data.</text>
</comment>
<gene>
    <name evidence="1" type="ORF">EVAR_21236_1</name>
</gene>
<keyword evidence="2" id="KW-1185">Reference proteome</keyword>
<name>A0A4C1YZ56_EUMVA</name>
<dbReference type="EMBL" id="BGZK01001520">
    <property type="protein sequence ID" value="GBP81606.1"/>
    <property type="molecule type" value="Genomic_DNA"/>
</dbReference>